<organism evidence="1 2">
    <name type="scientific">Gigaspora margarita</name>
    <dbReference type="NCBI Taxonomy" id="4874"/>
    <lineage>
        <taxon>Eukaryota</taxon>
        <taxon>Fungi</taxon>
        <taxon>Fungi incertae sedis</taxon>
        <taxon>Mucoromycota</taxon>
        <taxon>Glomeromycotina</taxon>
        <taxon>Glomeromycetes</taxon>
        <taxon>Diversisporales</taxon>
        <taxon>Gigasporaceae</taxon>
        <taxon>Gigaspora</taxon>
    </lineage>
</organism>
<evidence type="ECO:0000313" key="2">
    <source>
        <dbReference type="Proteomes" id="UP000789901"/>
    </source>
</evidence>
<proteinExistence type="predicted"/>
<feature type="non-terminal residue" evidence="1">
    <location>
        <position position="55"/>
    </location>
</feature>
<feature type="non-terminal residue" evidence="1">
    <location>
        <position position="1"/>
    </location>
</feature>
<comment type="caution">
    <text evidence="1">The sequence shown here is derived from an EMBL/GenBank/DDBJ whole genome shotgun (WGS) entry which is preliminary data.</text>
</comment>
<sequence>HEHSNIVQYYTIFLEKIKDLETLMAQFVGNNIEIVINSEIIWALLDIPPLRKKVI</sequence>
<reference evidence="1 2" key="1">
    <citation type="submission" date="2021-06" db="EMBL/GenBank/DDBJ databases">
        <authorList>
            <person name="Kallberg Y."/>
            <person name="Tangrot J."/>
            <person name="Rosling A."/>
        </authorList>
    </citation>
    <scope>NUCLEOTIDE SEQUENCE [LARGE SCALE GENOMIC DNA]</scope>
    <source>
        <strain evidence="1 2">120-4 pot B 10/14</strain>
    </source>
</reference>
<keyword evidence="2" id="KW-1185">Reference proteome</keyword>
<protein>
    <submittedName>
        <fullName evidence="1">20000_t:CDS:1</fullName>
    </submittedName>
</protein>
<accession>A0ABN7XFH2</accession>
<gene>
    <name evidence="1" type="ORF">GMARGA_LOCUS42186</name>
</gene>
<name>A0ABN7XFH2_GIGMA</name>
<dbReference type="Proteomes" id="UP000789901">
    <property type="component" value="Unassembled WGS sequence"/>
</dbReference>
<dbReference type="EMBL" id="CAJVQB010123220">
    <property type="protein sequence ID" value="CAG8853365.1"/>
    <property type="molecule type" value="Genomic_DNA"/>
</dbReference>
<evidence type="ECO:0000313" key="1">
    <source>
        <dbReference type="EMBL" id="CAG8853365.1"/>
    </source>
</evidence>